<dbReference type="SUPFAM" id="SSF90123">
    <property type="entry name" value="ABC transporter transmembrane region"/>
    <property type="match status" value="1"/>
</dbReference>
<name>A0ABS2F3L1_9ACTN</name>
<comment type="caution">
    <text evidence="11">The sequence shown here is derived from an EMBL/GenBank/DDBJ whole genome shotgun (WGS) entry which is preliminary data.</text>
</comment>
<dbReference type="CDD" id="cd03254">
    <property type="entry name" value="ABCC_Glucan_exporter_like"/>
    <property type="match status" value="1"/>
</dbReference>
<dbReference type="SUPFAM" id="SSF52540">
    <property type="entry name" value="P-loop containing nucleoside triphosphate hydrolases"/>
    <property type="match status" value="1"/>
</dbReference>
<feature type="domain" description="ABC transporter" evidence="9">
    <location>
        <begin position="431"/>
        <end position="665"/>
    </location>
</feature>
<evidence type="ECO:0000256" key="1">
    <source>
        <dbReference type="ARBA" id="ARBA00004651"/>
    </source>
</evidence>
<dbReference type="EMBL" id="JACSNQ010000026">
    <property type="protein sequence ID" value="MBM6775591.1"/>
    <property type="molecule type" value="Genomic_DNA"/>
</dbReference>
<evidence type="ECO:0000256" key="7">
    <source>
        <dbReference type="SAM" id="MobiDB-lite"/>
    </source>
</evidence>
<dbReference type="InterPro" id="IPR011527">
    <property type="entry name" value="ABC1_TM_dom"/>
</dbReference>
<evidence type="ECO:0000256" key="4">
    <source>
        <dbReference type="ARBA" id="ARBA00022840"/>
    </source>
</evidence>
<feature type="transmembrane region" description="Helical" evidence="8">
    <location>
        <begin position="215"/>
        <end position="232"/>
    </location>
</feature>
<dbReference type="PROSITE" id="PS50893">
    <property type="entry name" value="ABC_TRANSPORTER_2"/>
    <property type="match status" value="1"/>
</dbReference>
<feature type="transmembrane region" description="Helical" evidence="8">
    <location>
        <begin position="189"/>
        <end position="209"/>
    </location>
</feature>
<feature type="transmembrane region" description="Helical" evidence="8">
    <location>
        <begin position="65"/>
        <end position="86"/>
    </location>
</feature>
<dbReference type="PROSITE" id="PS50929">
    <property type="entry name" value="ABC_TM1F"/>
    <property type="match status" value="1"/>
</dbReference>
<dbReference type="CDD" id="cd18547">
    <property type="entry name" value="ABC_6TM_Tm288_like"/>
    <property type="match status" value="1"/>
</dbReference>
<protein>
    <submittedName>
        <fullName evidence="11">ABC transporter ATP-binding protein</fullName>
    </submittedName>
</protein>
<sequence>MSASSNSVTDVIRNVTGANRPVEPEAAPERQNVAGRQVPEQPRKSGRTHTMGRLIKTLFSFYPRLLPLVLCCIVVSAILSALPATFMQRALEIVTAHWESGDWESVAGQIGTLVATLIGIYCVSLVLNFTYTRAMAVITQGSLEKFRERLFDHMQDLPISYFDQHQRGDIMSHYTNDIDALRQMIGQSLPNITLTCVTLVSVFCVMIYYSVWMAIIIVAGVLFMAYMTKVLGSRSARNFVAQQKEIGIVEGHVEEVMNGERVVKVFCHEQAAQEDFDVRNRKLFEASRAANMYTNTLGPILMNLGNLLYVIVALVGGVFIETGASNLSLSGLGFSIAVTVPFLNMTKQFSGQIGQISQQINSVVMGLAGAERIFELMDEQPETDEGYVTLVRVRKDRDGKLEECEERTGEWAWKHPHHDGTTELVPLKGDVRLFDVDFAYRKGHTVLHDVTVWAKPGQKIAFVGATGAGKTTITNLINRFYDIADGKIRYDGININKIRKDDLRRSLGMVLQDVNLFTGTVMDNIRFGRLDASDAECMAAARLVGADGFIKRLPDGYQTMLTDNGSNLSQGQRQLLSIARCAVADPPVMILDEATSSIDTHTEEIVQRGMDALMMGRTTFVIAHRLSTVRNSDAIIVLDHGRIIERGSHDELIAKHGVYYQLYTGAFELE</sequence>
<evidence type="ECO:0000256" key="2">
    <source>
        <dbReference type="ARBA" id="ARBA00022692"/>
    </source>
</evidence>
<dbReference type="PROSITE" id="PS00211">
    <property type="entry name" value="ABC_TRANSPORTER_1"/>
    <property type="match status" value="1"/>
</dbReference>
<dbReference type="PANTHER" id="PTHR24221:SF499">
    <property type="entry name" value="FATTY ACID ABC TRANSPORTER ATP-BINDING_PERMEASE PROTEIN"/>
    <property type="match status" value="1"/>
</dbReference>
<accession>A0ABS2F3L1</accession>
<gene>
    <name evidence="11" type="ORF">H9X80_08585</name>
</gene>
<evidence type="ECO:0000256" key="6">
    <source>
        <dbReference type="ARBA" id="ARBA00023136"/>
    </source>
</evidence>
<evidence type="ECO:0000256" key="5">
    <source>
        <dbReference type="ARBA" id="ARBA00022989"/>
    </source>
</evidence>
<reference evidence="11 12" key="1">
    <citation type="journal article" date="2021" name="Sci. Rep.">
        <title>The distribution of antibiotic resistance genes in chicken gut microbiota commensals.</title>
        <authorList>
            <person name="Juricova H."/>
            <person name="Matiasovicova J."/>
            <person name="Kubasova T."/>
            <person name="Cejkova D."/>
            <person name="Rychlik I."/>
        </authorList>
    </citation>
    <scope>NUCLEOTIDE SEQUENCE [LARGE SCALE GENOMIC DNA]</scope>
    <source>
        <strain evidence="11 12">An794</strain>
    </source>
</reference>
<keyword evidence="3" id="KW-0547">Nucleotide-binding</keyword>
<feature type="domain" description="ABC transmembrane type-1" evidence="10">
    <location>
        <begin position="68"/>
        <end position="365"/>
    </location>
</feature>
<dbReference type="Proteomes" id="UP000712527">
    <property type="component" value="Unassembled WGS sequence"/>
</dbReference>
<dbReference type="Pfam" id="PF00664">
    <property type="entry name" value="ABC_membrane"/>
    <property type="match status" value="1"/>
</dbReference>
<dbReference type="Gene3D" id="1.20.1560.10">
    <property type="entry name" value="ABC transporter type 1, transmembrane domain"/>
    <property type="match status" value="1"/>
</dbReference>
<feature type="region of interest" description="Disordered" evidence="7">
    <location>
        <begin position="1"/>
        <end position="47"/>
    </location>
</feature>
<evidence type="ECO:0000256" key="3">
    <source>
        <dbReference type="ARBA" id="ARBA00022741"/>
    </source>
</evidence>
<dbReference type="Gene3D" id="3.40.50.300">
    <property type="entry name" value="P-loop containing nucleotide triphosphate hydrolases"/>
    <property type="match status" value="1"/>
</dbReference>
<feature type="transmembrane region" description="Helical" evidence="8">
    <location>
        <begin position="300"/>
        <end position="320"/>
    </location>
</feature>
<keyword evidence="2 8" id="KW-0812">Transmembrane</keyword>
<evidence type="ECO:0000313" key="11">
    <source>
        <dbReference type="EMBL" id="MBM6775591.1"/>
    </source>
</evidence>
<dbReference type="InterPro" id="IPR003439">
    <property type="entry name" value="ABC_transporter-like_ATP-bd"/>
</dbReference>
<dbReference type="InterPro" id="IPR017871">
    <property type="entry name" value="ABC_transporter-like_CS"/>
</dbReference>
<dbReference type="SMART" id="SM00382">
    <property type="entry name" value="AAA"/>
    <property type="match status" value="1"/>
</dbReference>
<dbReference type="InterPro" id="IPR039421">
    <property type="entry name" value="Type_1_exporter"/>
</dbReference>
<keyword evidence="6 8" id="KW-0472">Membrane</keyword>
<comment type="subcellular location">
    <subcellularLocation>
        <location evidence="1">Cell membrane</location>
        <topology evidence="1">Multi-pass membrane protein</topology>
    </subcellularLocation>
</comment>
<dbReference type="InterPro" id="IPR027417">
    <property type="entry name" value="P-loop_NTPase"/>
</dbReference>
<dbReference type="GO" id="GO:0005524">
    <property type="term" value="F:ATP binding"/>
    <property type="evidence" value="ECO:0007669"/>
    <property type="project" value="UniProtKB-KW"/>
</dbReference>
<organism evidence="11 12">
    <name type="scientific">Olsenella profusa</name>
    <dbReference type="NCBI Taxonomy" id="138595"/>
    <lineage>
        <taxon>Bacteria</taxon>
        <taxon>Bacillati</taxon>
        <taxon>Actinomycetota</taxon>
        <taxon>Coriobacteriia</taxon>
        <taxon>Coriobacteriales</taxon>
        <taxon>Atopobiaceae</taxon>
        <taxon>Olsenella</taxon>
    </lineage>
</organism>
<keyword evidence="4 11" id="KW-0067">ATP-binding</keyword>
<evidence type="ECO:0000313" key="12">
    <source>
        <dbReference type="Proteomes" id="UP000712527"/>
    </source>
</evidence>
<evidence type="ECO:0000259" key="10">
    <source>
        <dbReference type="PROSITE" id="PS50929"/>
    </source>
</evidence>
<dbReference type="PANTHER" id="PTHR24221">
    <property type="entry name" value="ATP-BINDING CASSETTE SUB-FAMILY B"/>
    <property type="match status" value="1"/>
</dbReference>
<evidence type="ECO:0000259" key="9">
    <source>
        <dbReference type="PROSITE" id="PS50893"/>
    </source>
</evidence>
<feature type="transmembrane region" description="Helical" evidence="8">
    <location>
        <begin position="106"/>
        <end position="127"/>
    </location>
</feature>
<keyword evidence="12" id="KW-1185">Reference proteome</keyword>
<evidence type="ECO:0000256" key="8">
    <source>
        <dbReference type="SAM" id="Phobius"/>
    </source>
</evidence>
<dbReference type="InterPro" id="IPR003593">
    <property type="entry name" value="AAA+_ATPase"/>
</dbReference>
<proteinExistence type="predicted"/>
<dbReference type="InterPro" id="IPR036640">
    <property type="entry name" value="ABC1_TM_sf"/>
</dbReference>
<dbReference type="Pfam" id="PF00005">
    <property type="entry name" value="ABC_tran"/>
    <property type="match status" value="1"/>
</dbReference>
<keyword evidence="5 8" id="KW-1133">Transmembrane helix</keyword>